<feature type="domain" description="Telomere-associated protein Rif1 N-terminal" evidence="8">
    <location>
        <begin position="63"/>
        <end position="339"/>
    </location>
</feature>
<evidence type="ECO:0000313" key="9">
    <source>
        <dbReference type="EMBL" id="KAI5060932.1"/>
    </source>
</evidence>
<dbReference type="Pfam" id="PF12231">
    <property type="entry name" value="Rif1_N"/>
    <property type="match status" value="1"/>
</dbReference>
<evidence type="ECO:0000256" key="5">
    <source>
        <dbReference type="ARBA" id="ARBA00023242"/>
    </source>
</evidence>
<dbReference type="Proteomes" id="UP000886520">
    <property type="component" value="Chromosome 23"/>
</dbReference>
<dbReference type="InterPro" id="IPR022031">
    <property type="entry name" value="Rif1_N"/>
</dbReference>
<evidence type="ECO:0000256" key="2">
    <source>
        <dbReference type="ARBA" id="ARBA00004574"/>
    </source>
</evidence>
<dbReference type="PANTHER" id="PTHR22928:SF3">
    <property type="entry name" value="TELOMERE-ASSOCIATED PROTEIN RIF1"/>
    <property type="match status" value="1"/>
</dbReference>
<feature type="region of interest" description="Disordered" evidence="7">
    <location>
        <begin position="1"/>
        <end position="25"/>
    </location>
</feature>
<accession>A0A9D4U3W8</accession>
<evidence type="ECO:0000256" key="3">
    <source>
        <dbReference type="ARBA" id="ARBA00022454"/>
    </source>
</evidence>
<comment type="subcellular location">
    <subcellularLocation>
        <location evidence="2">Chromosome</location>
        <location evidence="2">Telomere</location>
    </subcellularLocation>
    <subcellularLocation>
        <location evidence="1">Nucleus</location>
    </subcellularLocation>
</comment>
<reference evidence="9" key="1">
    <citation type="submission" date="2021-01" db="EMBL/GenBank/DDBJ databases">
        <title>Adiantum capillus-veneris genome.</title>
        <authorList>
            <person name="Fang Y."/>
            <person name="Liao Q."/>
        </authorList>
    </citation>
    <scope>NUCLEOTIDE SEQUENCE</scope>
    <source>
        <strain evidence="9">H3</strain>
        <tissue evidence="9">Leaf</tissue>
    </source>
</reference>
<protein>
    <recommendedName>
        <fullName evidence="8">Telomere-associated protein Rif1 N-terminal domain-containing protein</fullName>
    </recommendedName>
</protein>
<keyword evidence="10" id="KW-1185">Reference proteome</keyword>
<sequence>MGDKRSSKQQGYSDPSSKCEAPVSCSPSEGETELVRYLQQHTHISLLLIKPTLADIASSCEDVAALALRSLGYALHHEDIVTAFTDECARAVLDTLLKVVTTTVQKGLCRLGVWCLGVQEFGAPLLESRIHLIVKAILHAIDNPMASKAVTYEALQVVVKMVNRVPKMRLESPLWAPPVYRKLLSLDKRDRDMAEQCFKDVESSLLPPLASLSKVVAVDISQKLLCVMEKLVRSKAFVIPTIRAWRWLVHLLGSKVAGENRVLVNQMLKVAEVTFTSTDSQVQIASLVAWEALIDALIQQDDNLQQQMDEVSPSTRSTHKPYASPSVKRLKLLMTPLLTIMSGASLQSVRVACWCTWTYLGHKLDLGINNSSVQAVVVNPMFEAVFKAGPERGSCGVWDLCLNALEAWITCKIQDKLDSRSTWAFSTGIEGGVSSPKTPSQTKSTESEVKVLPINWASWSMESLKLILMLIKALWIRGVKDMKQSSDNLSLNGAIRMLILIVRGIDGEGKGAVRPSAENVASVHAVLKLVEELSGDCVLTEVEVPLSTLWPAFKVLLEFGYLVLSSSFYKLPFCPLRSHLKNGNFSGHLKPLNTSSLAEVVPSLETLVTPIAYIIGMWIQVGCSLSCKNKEEAKVLQKLEKLSECTKTGLGIMSNLQGVGIGLNWLLSQNSKLLAADVEAKVGTNLTGVHLSSKDFYFLQIWKIFACELANYIESANDIPAVESGIQDSGYQVVHTFLLLPVQLCFNVVNIAIDSNDVSQRHTSHRHINCPKLLLSSNELDFVAAAWARLYDCCSRVSSLRSSQPNLFGSAYCQKISRFLETHECSRDQGGIDKLDCCENLLLLDILGFVVKHVLRQIEISSLAMLAINRKKRLGSFVGGSYHGKLLSRNDVDDSSNVRDSLCLASRLLDLSWSRLTTGKTCWLGVALRVLSALAGFITRIYSQQDCLILLQDFSRPLAKWLSFSDSACPLSEALQQALQDLWEKLLTLIRKCQPPLCYDSSLLSLQSPLLVPSFQHSRTQISNSALTFWESTYGCKASFLKYPPCLVPVLQQLRAKVNITLPGWEKTMALKDSAEIVSEKPPGARKHLRLLQDETLINKSSKQAKMSCRSEVEGMYMSSKLRSSNLCQNAKGKSIEKPLDALLEKIKRPACKSPAFEVSGNSGNTVSKSIDALVCTSTEQSNDISNKDAVVLHEVESANQYTKIKQRDEGSTHEASKAIHYNREPLEKRAFNAPSPLKSSKVTVLPCEGPLKKAREYPSSPSQNGLASDCATSLQMNKCNNLRTSDWDSGGAARRKKLRFLDDEHVEFATIPLSQKKAGPLTDHQKEVRLAQSGALGKGCTSHGAGIRTYTSMDFSQSQIVFDSEDPEDICLEIPVRVIEDGEEFQCLDSSLISTRAETKHSSPSIILRNGQTNMLHEDDKLLKLPNELIIEDGKNAEHQLIHRENLQSEGDHSQPQFSACQSGTELIKCLHVANGDECKEVNNKECPVSSFCEDQVASAVATLLESHEVGDVRTDPSLMGSGSSQEKRNKELSSSLQEKQQGLIMYKQKHGLPNAECSEVPQYVPSAELRGSKEKCEAELWFEQDQQSAPNKYFANFKQAVDDGNNLAPRAQESSSLLYLPEQEALDGQTQLVTQPCDTQLLMDSGETQLLQESDEEELGRLAPANGAVCALLSAASSSCQWNNMDMHSLECAQRLLNSIQRHVDEAKMRIVARNLHLS</sequence>
<gene>
    <name evidence="9" type="ORF">GOP47_0023437</name>
</gene>
<dbReference type="OrthoDB" id="5399929at2759"/>
<evidence type="ECO:0000259" key="8">
    <source>
        <dbReference type="Pfam" id="PF12231"/>
    </source>
</evidence>
<keyword evidence="4" id="KW-0779">Telomere</keyword>
<dbReference type="EMBL" id="JABFUD020000023">
    <property type="protein sequence ID" value="KAI5060932.1"/>
    <property type="molecule type" value="Genomic_DNA"/>
</dbReference>
<evidence type="ECO:0000256" key="4">
    <source>
        <dbReference type="ARBA" id="ARBA00022895"/>
    </source>
</evidence>
<evidence type="ECO:0000256" key="7">
    <source>
        <dbReference type="SAM" id="MobiDB-lite"/>
    </source>
</evidence>
<keyword evidence="3" id="KW-0158">Chromosome</keyword>
<name>A0A9D4U3W8_ADICA</name>
<evidence type="ECO:0000313" key="10">
    <source>
        <dbReference type="Proteomes" id="UP000886520"/>
    </source>
</evidence>
<proteinExistence type="predicted"/>
<evidence type="ECO:0000256" key="6">
    <source>
        <dbReference type="ARBA" id="ARBA00023306"/>
    </source>
</evidence>
<dbReference type="GO" id="GO:0005634">
    <property type="term" value="C:nucleus"/>
    <property type="evidence" value="ECO:0007669"/>
    <property type="project" value="UniProtKB-SubCell"/>
</dbReference>
<keyword evidence="5" id="KW-0539">Nucleus</keyword>
<keyword evidence="6" id="KW-0131">Cell cycle</keyword>
<dbReference type="PANTHER" id="PTHR22928">
    <property type="entry name" value="TELOMERE-ASSOCIATED PROTEIN RIF1"/>
    <property type="match status" value="1"/>
</dbReference>
<dbReference type="GO" id="GO:0000723">
    <property type="term" value="P:telomere maintenance"/>
    <property type="evidence" value="ECO:0007669"/>
    <property type="project" value="TreeGrafter"/>
</dbReference>
<feature type="region of interest" description="Disordered" evidence="7">
    <location>
        <begin position="1513"/>
        <end position="1538"/>
    </location>
</feature>
<dbReference type="GO" id="GO:0000781">
    <property type="term" value="C:chromosome, telomeric region"/>
    <property type="evidence" value="ECO:0007669"/>
    <property type="project" value="UniProtKB-SubCell"/>
</dbReference>
<organism evidence="9 10">
    <name type="scientific">Adiantum capillus-veneris</name>
    <name type="common">Maidenhair fern</name>
    <dbReference type="NCBI Taxonomy" id="13818"/>
    <lineage>
        <taxon>Eukaryota</taxon>
        <taxon>Viridiplantae</taxon>
        <taxon>Streptophyta</taxon>
        <taxon>Embryophyta</taxon>
        <taxon>Tracheophyta</taxon>
        <taxon>Polypodiopsida</taxon>
        <taxon>Polypodiidae</taxon>
        <taxon>Polypodiales</taxon>
        <taxon>Pteridineae</taxon>
        <taxon>Pteridaceae</taxon>
        <taxon>Vittarioideae</taxon>
        <taxon>Adiantum</taxon>
    </lineage>
</organism>
<comment type="caution">
    <text evidence="9">The sequence shown here is derived from an EMBL/GenBank/DDBJ whole genome shotgun (WGS) entry which is preliminary data.</text>
</comment>
<evidence type="ECO:0000256" key="1">
    <source>
        <dbReference type="ARBA" id="ARBA00004123"/>
    </source>
</evidence>